<keyword evidence="1" id="KW-0808">Transferase</keyword>
<reference evidence="2" key="1">
    <citation type="journal article" date="2022" name="Nat. Commun.">
        <title>Chromosome evolution and the genetic basis of agronomically important traits in greater yam.</title>
        <authorList>
            <person name="Bredeson J.V."/>
            <person name="Lyons J.B."/>
            <person name="Oniyinde I.O."/>
            <person name="Okereke N.R."/>
            <person name="Kolade O."/>
            <person name="Nnabue I."/>
            <person name="Nwadili C.O."/>
            <person name="Hribova E."/>
            <person name="Parker M."/>
            <person name="Nwogha J."/>
            <person name="Shu S."/>
            <person name="Carlson J."/>
            <person name="Kariba R."/>
            <person name="Muthemba S."/>
            <person name="Knop K."/>
            <person name="Barton G.J."/>
            <person name="Sherwood A.V."/>
            <person name="Lopez-Montes A."/>
            <person name="Asiedu R."/>
            <person name="Jamnadass R."/>
            <person name="Muchugi A."/>
            <person name="Goodstein D."/>
            <person name="Egesi C.N."/>
            <person name="Featherston J."/>
            <person name="Asfaw A."/>
            <person name="Simpson G.G."/>
            <person name="Dolezel J."/>
            <person name="Hendre P.S."/>
            <person name="Van Deynze A."/>
            <person name="Kumar P.L."/>
            <person name="Obidiegwu J.E."/>
            <person name="Bhattacharjee R."/>
            <person name="Rokhsar D.S."/>
        </authorList>
    </citation>
    <scope>NUCLEOTIDE SEQUENCE [LARGE SCALE GENOMIC DNA]</scope>
    <source>
        <strain evidence="2">cv. TDa95/00328</strain>
    </source>
</reference>
<dbReference type="Proteomes" id="UP000827976">
    <property type="component" value="Chromosome 8"/>
</dbReference>
<accession>A0ACB7VNB9</accession>
<sequence length="555" mass="61677">MDQNLYQAVTQGNIQRLKSLTDKEPKLLLSRTPHENTALHIAAKLGHKEVADAIISRDNTLLSMRNKDGDTPLHIAVRTTHTDVASLLIKYTKNYPAGIELGEKPFCQINNKGNSVLHDAVSSNSIQIVKELLKADPELRHILNNKNESPLHIAALKGLSEIVDEFLSKFSCDVPAEKLDTGTPLHQAVLGGHIKIVEKLLQKNADLISQCDARGNTALHTAAQKNYVNIVDLLLRKNLTLAYSKNEETKPPLLVATACGSNAAIKEILKHCPDASEQVDDRGRNALHIAVYSRTVGSLKCLLNSIESEDIINKQDEDGNTPLHLAAKQSRIQSTLLLLKDKRVNPYLKNNDGRTARMLVENLDNMDAYEVYIWKKLKDRESKRFNKEKFPETMQMQSRSFRWKTNPSDKQFKSSATTYTLVAALIATVTFAATFTMPGGYNQTTGKPLLVDHASFKVFIISNTIAMCSSLVVVFCFIWAWKDPVQFKLTQLTWGHRLTVVACLAMLVALTTAVYVTISEESKWLAIVVILICCSAPFTVLAILGKDVLFIPVPT</sequence>
<name>A0ACB7VNB9_DIOAL</name>
<evidence type="ECO:0000313" key="1">
    <source>
        <dbReference type="EMBL" id="KAH7675692.1"/>
    </source>
</evidence>
<gene>
    <name evidence="1" type="ORF">IHE45_08G152800</name>
</gene>
<organism evidence="1 2">
    <name type="scientific">Dioscorea alata</name>
    <name type="common">Purple yam</name>
    <dbReference type="NCBI Taxonomy" id="55571"/>
    <lineage>
        <taxon>Eukaryota</taxon>
        <taxon>Viridiplantae</taxon>
        <taxon>Streptophyta</taxon>
        <taxon>Embryophyta</taxon>
        <taxon>Tracheophyta</taxon>
        <taxon>Spermatophyta</taxon>
        <taxon>Magnoliopsida</taxon>
        <taxon>Liliopsida</taxon>
        <taxon>Dioscoreales</taxon>
        <taxon>Dioscoreaceae</taxon>
        <taxon>Dioscorea</taxon>
    </lineage>
</organism>
<comment type="caution">
    <text evidence="1">The sequence shown here is derived from an EMBL/GenBank/DDBJ whole genome shotgun (WGS) entry which is preliminary data.</text>
</comment>
<keyword evidence="2" id="KW-1185">Reference proteome</keyword>
<proteinExistence type="predicted"/>
<protein>
    <submittedName>
        <fullName evidence="1">Integral membrane ankyrin-repeat protein Kidins220 (Protein kinase D substrate) protein</fullName>
    </submittedName>
</protein>
<keyword evidence="1" id="KW-0418">Kinase</keyword>
<dbReference type="EMBL" id="CM037018">
    <property type="protein sequence ID" value="KAH7675692.1"/>
    <property type="molecule type" value="Genomic_DNA"/>
</dbReference>
<evidence type="ECO:0000313" key="2">
    <source>
        <dbReference type="Proteomes" id="UP000827976"/>
    </source>
</evidence>